<organism evidence="3 4">
    <name type="scientific">Stylophora pistillata</name>
    <name type="common">Smooth cauliflower coral</name>
    <dbReference type="NCBI Taxonomy" id="50429"/>
    <lineage>
        <taxon>Eukaryota</taxon>
        <taxon>Metazoa</taxon>
        <taxon>Cnidaria</taxon>
        <taxon>Anthozoa</taxon>
        <taxon>Hexacorallia</taxon>
        <taxon>Scleractinia</taxon>
        <taxon>Astrocoeniina</taxon>
        <taxon>Pocilloporidae</taxon>
        <taxon>Stylophora</taxon>
    </lineage>
</organism>
<evidence type="ECO:0000256" key="2">
    <source>
        <dbReference type="SAM" id="MobiDB-lite"/>
    </source>
</evidence>
<evidence type="ECO:0008006" key="5">
    <source>
        <dbReference type="Google" id="ProtNLM"/>
    </source>
</evidence>
<dbReference type="Proteomes" id="UP000225706">
    <property type="component" value="Unassembled WGS sequence"/>
</dbReference>
<accession>A0A2B4RFQ9</accession>
<gene>
    <name evidence="3" type="ORF">AWC38_SpisGene19287</name>
</gene>
<dbReference type="STRING" id="50429.A0A2B4RFQ9"/>
<reference evidence="4" key="1">
    <citation type="journal article" date="2017" name="bioRxiv">
        <title>Comparative analysis of the genomes of Stylophora pistillata and Acropora digitifera provides evidence for extensive differences between species of corals.</title>
        <authorList>
            <person name="Voolstra C.R."/>
            <person name="Li Y."/>
            <person name="Liew Y.J."/>
            <person name="Baumgarten S."/>
            <person name="Zoccola D."/>
            <person name="Flot J.-F."/>
            <person name="Tambutte S."/>
            <person name="Allemand D."/>
            <person name="Aranda M."/>
        </authorList>
    </citation>
    <scope>NUCLEOTIDE SEQUENCE [LARGE SCALE GENOMIC DNA]</scope>
</reference>
<name>A0A2B4RFQ9_STYPI</name>
<proteinExistence type="predicted"/>
<dbReference type="SUPFAM" id="SSF47823">
    <property type="entry name" value="lambda integrase-like, N-terminal domain"/>
    <property type="match status" value="1"/>
</dbReference>
<evidence type="ECO:0000313" key="3">
    <source>
        <dbReference type="EMBL" id="PFX16441.1"/>
    </source>
</evidence>
<dbReference type="Gene3D" id="1.10.150.130">
    <property type="match status" value="1"/>
</dbReference>
<sequence>MYTYPLKEGGGGESTEVINQGNDFGDCLSNVNENVELFIKLEFVIHPVKSVELPTQELFSRQNGAENRGRPGRGNNNSAQLIHSTMVSQSHAVGSIYTSVTTSEEEHTETSIQNGENTSPLAETCPSGMSYIRQPLQNKGLSENTLKVIMASWRQSTQKQYKGHLQKWQRFCCRRNIDIFPPSVAEVLDFLTELFESNCSYSTLNTARSVLSTIITLPGNISIGNHPLVTRFLKGAFQTRPTLPKYTSIWDVKVALNYLKTFSPASKLTLKDVTLKLTMLLLLVSSQRIQTVQLLDIEHMKVCTSTVEFIIPCKVKQTRPGRHLKNLNFKAYALDKRLCVCHYLTKYLEVTKPLRTQEQSQLLSPKTYWKDPKRIGRPTRFSTRSFGGFPVEETALKDSIMKGMKQGFQEIAAMLKSAPQGSKRYLLDSDSENSDSEIQAHAQRTKKHKPARLVSSEQNAPGTSEIDVDAAIDAILNENSDEKSHETKQKDVLDDILQEFELEESFAPPVIMQILHRL</sequence>
<comment type="caution">
    <text evidence="3">The sequence shown here is derived from an EMBL/GenBank/DDBJ whole genome shotgun (WGS) entry which is preliminary data.</text>
</comment>
<keyword evidence="1" id="KW-0238">DNA-binding</keyword>
<feature type="region of interest" description="Disordered" evidence="2">
    <location>
        <begin position="101"/>
        <end position="120"/>
    </location>
</feature>
<evidence type="ECO:0000256" key="1">
    <source>
        <dbReference type="ARBA" id="ARBA00023125"/>
    </source>
</evidence>
<dbReference type="InterPro" id="IPR010998">
    <property type="entry name" value="Integrase_recombinase_N"/>
</dbReference>
<keyword evidence="4" id="KW-1185">Reference proteome</keyword>
<evidence type="ECO:0000313" key="4">
    <source>
        <dbReference type="Proteomes" id="UP000225706"/>
    </source>
</evidence>
<dbReference type="OrthoDB" id="5986938at2759"/>
<dbReference type="PANTHER" id="PTHR35617:SF3">
    <property type="entry name" value="CORE-BINDING (CB) DOMAIN-CONTAINING PROTEIN"/>
    <property type="match status" value="1"/>
</dbReference>
<feature type="region of interest" description="Disordered" evidence="2">
    <location>
        <begin position="424"/>
        <end position="466"/>
    </location>
</feature>
<dbReference type="GO" id="GO:0003677">
    <property type="term" value="F:DNA binding"/>
    <property type="evidence" value="ECO:0007669"/>
    <property type="project" value="UniProtKB-KW"/>
</dbReference>
<protein>
    <recommendedName>
        <fullName evidence="5">Core-binding (CB) domain-containing protein</fullName>
    </recommendedName>
</protein>
<dbReference type="EMBL" id="LSMT01000546">
    <property type="protein sequence ID" value="PFX16441.1"/>
    <property type="molecule type" value="Genomic_DNA"/>
</dbReference>
<dbReference type="PANTHER" id="PTHR35617">
    <property type="entry name" value="PHAGE_INTEGRASE DOMAIN-CONTAINING PROTEIN"/>
    <property type="match status" value="1"/>
</dbReference>
<dbReference type="AlphaFoldDB" id="A0A2B4RFQ9"/>